<sequence length="789" mass="88243">MRTLHDNALGLFADELTHLSTQQQYQAVAVTIKGYYGKQWAATKAQADAKQTKQVYYFSIEFMPGRLMASNLLNLGIKDTVEAGLRELGLDPAAIYAAEVDPGLGNGGLGRLASAFLDSMASVGMAGNGNGIRYQYGLFQQRFVDGYQVELPDDWLREPNMWETRKENRAVIIKYGGQVELRPRANGSLQAIYHNTDDVLAVPYDTPMVGYRTGVVNTMRLWQAESVPGRAHNLADKARVDAITQILYPDDSDSAGRELRLRQEYFFVSAGIQSIMTHFKRFHQELNLLPKFVAIHINDTHPAMAVLELMRILLDEEELDWDEAWRLTVATLSYTNHTLMAEALETWPEAMFAGLLPRLYQIAGEIDRRFRARYRQQYGDLLVNRVAPLGDGQLRMAYLAVIGSHAVNGVAKLHSELLKTRVLKDLYAIFPERFSNQTNGITPRRWVQLADEPLAQLIDSKIGQPWRRDPMLLRRLSQYENNDEFLMALNAAKLANKQRLAQVIEHQLGLKVNPQAMFDVQIKRLHAYKRQLLHVFGILEAYLALKKGEKRPPRVHVFGAKAAPSYQYAKAVIKLMNAVADMVNHDPAVNQSLQVAFLPNYGVTLAEQIVPAADISEQISLAGTEASGTSNMKLMATGAITLATLDGANIEIRQAAGERAMATFGLTSEQVAFAQQNQSYRAAAQYEADPTLHRIVDMLTDGSIPGVESEGRMIRTELLDYNDSYFVLADFASYVAASRKLDQLWAEPKAWAKLALANIAASGQFSADFTVERYGRDIWQVLPSQPIES</sequence>
<proteinExistence type="inferred from homology"/>
<dbReference type="PANTHER" id="PTHR11468:SF3">
    <property type="entry name" value="GLYCOGEN PHOSPHORYLASE, LIVER FORM"/>
    <property type="match status" value="1"/>
</dbReference>
<dbReference type="SUPFAM" id="SSF53756">
    <property type="entry name" value="UDP-Glycosyltransferase/glycogen phosphorylase"/>
    <property type="match status" value="1"/>
</dbReference>
<comment type="function">
    <text evidence="7">Allosteric enzyme that catalyzes the rate-limiting step in glycogen catabolism, the phosphorolytic cleavage of glycogen to produce glucose-1-phosphate, and plays a central role in maintaining cellular and organismal glucose homeostasis.</text>
</comment>
<evidence type="ECO:0000256" key="3">
    <source>
        <dbReference type="ARBA" id="ARBA00022676"/>
    </source>
</evidence>
<dbReference type="EC" id="2.4.1.1" evidence="7"/>
<evidence type="ECO:0000256" key="2">
    <source>
        <dbReference type="ARBA" id="ARBA00006047"/>
    </source>
</evidence>
<keyword evidence="5 7" id="KW-0663">Pyridoxal phosphate</keyword>
<evidence type="ECO:0000256" key="4">
    <source>
        <dbReference type="ARBA" id="ARBA00022679"/>
    </source>
</evidence>
<dbReference type="InterPro" id="IPR000811">
    <property type="entry name" value="Glyco_trans_35"/>
</dbReference>
<comment type="cofactor">
    <cofactor evidence="1 7">
        <name>pyridoxal 5'-phosphate</name>
        <dbReference type="ChEBI" id="CHEBI:597326"/>
    </cofactor>
</comment>
<comment type="similarity">
    <text evidence="2 7">Belongs to the glycogen phosphorylase family.</text>
</comment>
<keyword evidence="4 7" id="KW-0808">Transferase</keyword>
<dbReference type="GO" id="GO:0004645">
    <property type="term" value="F:1,4-alpha-oligoglucan phosphorylase activity"/>
    <property type="evidence" value="ECO:0007669"/>
    <property type="project" value="UniProtKB-EC"/>
</dbReference>
<dbReference type="Proteomes" id="UP001597199">
    <property type="component" value="Unassembled WGS sequence"/>
</dbReference>
<dbReference type="PANTHER" id="PTHR11468">
    <property type="entry name" value="GLYCOGEN PHOSPHORYLASE"/>
    <property type="match status" value="1"/>
</dbReference>
<dbReference type="RefSeq" id="WP_204118001.1">
    <property type="nucleotide sequence ID" value="NZ_BOLV01000001.1"/>
</dbReference>
<dbReference type="NCBIfam" id="TIGR02093">
    <property type="entry name" value="P_ylase"/>
    <property type="match status" value="1"/>
</dbReference>
<dbReference type="CDD" id="cd04300">
    <property type="entry name" value="GT35_Glycogen_Phosphorylase"/>
    <property type="match status" value="1"/>
</dbReference>
<evidence type="ECO:0000256" key="6">
    <source>
        <dbReference type="ARBA" id="ARBA00023277"/>
    </source>
</evidence>
<name>A0ABW4BEG5_9LACO</name>
<organism evidence="8 9">
    <name type="scientific">Lacticaseibacillus suilingensis</name>
    <dbReference type="NCBI Taxonomy" id="2799577"/>
    <lineage>
        <taxon>Bacteria</taxon>
        <taxon>Bacillati</taxon>
        <taxon>Bacillota</taxon>
        <taxon>Bacilli</taxon>
        <taxon>Lactobacillales</taxon>
        <taxon>Lactobacillaceae</taxon>
        <taxon>Lacticaseibacillus</taxon>
    </lineage>
</organism>
<comment type="catalytic activity">
    <reaction evidence="7">
        <text>[(1-&gt;4)-alpha-D-glucosyl](n) + phosphate = [(1-&gt;4)-alpha-D-glucosyl](n-1) + alpha-D-glucose 1-phosphate</text>
        <dbReference type="Rhea" id="RHEA:41732"/>
        <dbReference type="Rhea" id="RHEA-COMP:9584"/>
        <dbReference type="Rhea" id="RHEA-COMP:9586"/>
        <dbReference type="ChEBI" id="CHEBI:15444"/>
        <dbReference type="ChEBI" id="CHEBI:43474"/>
        <dbReference type="ChEBI" id="CHEBI:58601"/>
        <dbReference type="EC" id="2.4.1.1"/>
    </reaction>
</comment>
<dbReference type="EMBL" id="JBHTOA010000016">
    <property type="protein sequence ID" value="MFD1398130.1"/>
    <property type="molecule type" value="Genomic_DNA"/>
</dbReference>
<gene>
    <name evidence="8" type="ORF">ACFQ41_02280</name>
</gene>
<keyword evidence="3 7" id="KW-0328">Glycosyltransferase</keyword>
<evidence type="ECO:0000256" key="5">
    <source>
        <dbReference type="ARBA" id="ARBA00022898"/>
    </source>
</evidence>
<evidence type="ECO:0000313" key="9">
    <source>
        <dbReference type="Proteomes" id="UP001597199"/>
    </source>
</evidence>
<keyword evidence="9" id="KW-1185">Reference proteome</keyword>
<evidence type="ECO:0000256" key="7">
    <source>
        <dbReference type="RuleBase" id="RU000587"/>
    </source>
</evidence>
<evidence type="ECO:0000256" key="1">
    <source>
        <dbReference type="ARBA" id="ARBA00001933"/>
    </source>
</evidence>
<evidence type="ECO:0000313" key="8">
    <source>
        <dbReference type="EMBL" id="MFD1398130.1"/>
    </source>
</evidence>
<dbReference type="Pfam" id="PF00343">
    <property type="entry name" value="Phosphorylase"/>
    <property type="match status" value="1"/>
</dbReference>
<comment type="caution">
    <text evidence="8">The sequence shown here is derived from an EMBL/GenBank/DDBJ whole genome shotgun (WGS) entry which is preliminary data.</text>
</comment>
<accession>A0ABW4BEG5</accession>
<keyword evidence="6 7" id="KW-0119">Carbohydrate metabolism</keyword>
<dbReference type="Gene3D" id="3.40.50.2000">
    <property type="entry name" value="Glycogen Phosphorylase B"/>
    <property type="match status" value="2"/>
</dbReference>
<protein>
    <recommendedName>
        <fullName evidence="7">Alpha-1,4 glucan phosphorylase</fullName>
        <ecNumber evidence="7">2.4.1.1</ecNumber>
    </recommendedName>
</protein>
<reference evidence="9" key="1">
    <citation type="journal article" date="2019" name="Int. J. Syst. Evol. Microbiol.">
        <title>The Global Catalogue of Microorganisms (GCM) 10K type strain sequencing project: providing services to taxonomists for standard genome sequencing and annotation.</title>
        <authorList>
            <consortium name="The Broad Institute Genomics Platform"/>
            <consortium name="The Broad Institute Genome Sequencing Center for Infectious Disease"/>
            <person name="Wu L."/>
            <person name="Ma J."/>
        </authorList>
    </citation>
    <scope>NUCLEOTIDE SEQUENCE [LARGE SCALE GENOMIC DNA]</scope>
    <source>
        <strain evidence="9">CCM 9110</strain>
    </source>
</reference>
<dbReference type="InterPro" id="IPR011833">
    <property type="entry name" value="Glycg_phsphrylas"/>
</dbReference>
<dbReference type="PIRSF" id="PIRSF000460">
    <property type="entry name" value="Pprylas_GlgP"/>
    <property type="match status" value="1"/>
</dbReference>